<evidence type="ECO:0000313" key="8">
    <source>
        <dbReference type="EMBL" id="OKO95215.1"/>
    </source>
</evidence>
<dbReference type="STRING" id="1316194.A0A1Q5T4S7"/>
<comment type="subcellular location">
    <subcellularLocation>
        <location evidence="1">Membrane</location>
    </subcellularLocation>
</comment>
<feature type="transmembrane region" description="Helical" evidence="7">
    <location>
        <begin position="117"/>
        <end position="140"/>
    </location>
</feature>
<dbReference type="GO" id="GO:0005366">
    <property type="term" value="F:myo-inositol:proton symporter activity"/>
    <property type="evidence" value="ECO:0007669"/>
    <property type="project" value="TreeGrafter"/>
</dbReference>
<sequence length="242" mass="26503">MTVGRLIVRLGVGSAAMIVPLNIVEVAPVKHRGRMISLDNLSITTGQLISYGIGAAFANVSADEAAKVIAQIFTDGTPLQVQQKVQHIMIHVDRTRNEDKSLWWLIKQLVIPANYRAMFAACGLMDISQLGGFISILYYSGTLFAAVGFDKPIAVGTIIAATNFVFTLHLDQSTSSRPCRPSPDPPTYTMGDGGGANTRRDLFPLDPTQPRPRTYFAQKQLGRGSCPRLYGRLRGILLCRRR</sequence>
<keyword evidence="2" id="KW-0813">Transport</keyword>
<dbReference type="PANTHER" id="PTHR48020:SF22">
    <property type="entry name" value="MAJOR FACILITATOR SUPERFAMILY (MFS) PROFILE DOMAIN-CONTAINING PROTEIN-RELATED"/>
    <property type="match status" value="1"/>
</dbReference>
<organism evidence="8 9">
    <name type="scientific">Penicillium subrubescens</name>
    <dbReference type="NCBI Taxonomy" id="1316194"/>
    <lineage>
        <taxon>Eukaryota</taxon>
        <taxon>Fungi</taxon>
        <taxon>Dikarya</taxon>
        <taxon>Ascomycota</taxon>
        <taxon>Pezizomycotina</taxon>
        <taxon>Eurotiomycetes</taxon>
        <taxon>Eurotiomycetidae</taxon>
        <taxon>Eurotiales</taxon>
        <taxon>Aspergillaceae</taxon>
        <taxon>Penicillium</taxon>
    </lineage>
</organism>
<dbReference type="InterPro" id="IPR005828">
    <property type="entry name" value="MFS_sugar_transport-like"/>
</dbReference>
<keyword evidence="5 7" id="KW-0472">Membrane</keyword>
<evidence type="ECO:0000256" key="3">
    <source>
        <dbReference type="ARBA" id="ARBA00022692"/>
    </source>
</evidence>
<accession>A0A1Q5T4S7</accession>
<dbReference type="SUPFAM" id="SSF103473">
    <property type="entry name" value="MFS general substrate transporter"/>
    <property type="match status" value="1"/>
</dbReference>
<dbReference type="InterPro" id="IPR036259">
    <property type="entry name" value="MFS_trans_sf"/>
</dbReference>
<dbReference type="PANTHER" id="PTHR48020">
    <property type="entry name" value="PROTON MYO-INOSITOL COTRANSPORTER"/>
    <property type="match status" value="1"/>
</dbReference>
<reference evidence="8 9" key="1">
    <citation type="submission" date="2016-10" db="EMBL/GenBank/DDBJ databases">
        <title>Genome sequence of the ascomycete fungus Penicillium subrubescens.</title>
        <authorList>
            <person name="De Vries R.P."/>
            <person name="Peng M."/>
            <person name="Dilokpimol A."/>
            <person name="Hilden K."/>
            <person name="Makela M.R."/>
            <person name="Grigoriev I."/>
            <person name="Riley R."/>
            <person name="Granchi Z."/>
        </authorList>
    </citation>
    <scope>NUCLEOTIDE SEQUENCE [LARGE SCALE GENOMIC DNA]</scope>
    <source>
        <strain evidence="8 9">CBS 132785</strain>
    </source>
</reference>
<name>A0A1Q5T4S7_9EURO</name>
<dbReference type="GO" id="GO:1904679">
    <property type="term" value="P:myo-inositol import across plasma membrane"/>
    <property type="evidence" value="ECO:0007669"/>
    <property type="project" value="TreeGrafter"/>
</dbReference>
<dbReference type="AlphaFoldDB" id="A0A1Q5T4S7"/>
<keyword evidence="4 7" id="KW-1133">Transmembrane helix</keyword>
<keyword evidence="9" id="KW-1185">Reference proteome</keyword>
<gene>
    <name evidence="8" type="ORF">PENSUB_11294</name>
</gene>
<feature type="region of interest" description="Disordered" evidence="6">
    <location>
        <begin position="174"/>
        <end position="204"/>
    </location>
</feature>
<comment type="caution">
    <text evidence="8">The sequence shown here is derived from an EMBL/GenBank/DDBJ whole genome shotgun (WGS) entry which is preliminary data.</text>
</comment>
<dbReference type="Proteomes" id="UP000186955">
    <property type="component" value="Unassembled WGS sequence"/>
</dbReference>
<dbReference type="EMBL" id="MNBE01000706">
    <property type="protein sequence ID" value="OKO95215.1"/>
    <property type="molecule type" value="Genomic_DNA"/>
</dbReference>
<protein>
    <submittedName>
        <fullName evidence="8">Myo-inositol transporter 1</fullName>
    </submittedName>
</protein>
<evidence type="ECO:0000256" key="2">
    <source>
        <dbReference type="ARBA" id="ARBA00022448"/>
    </source>
</evidence>
<evidence type="ECO:0000256" key="7">
    <source>
        <dbReference type="SAM" id="Phobius"/>
    </source>
</evidence>
<proteinExistence type="predicted"/>
<dbReference type="Pfam" id="PF00083">
    <property type="entry name" value="Sugar_tr"/>
    <property type="match status" value="2"/>
</dbReference>
<dbReference type="InterPro" id="IPR050814">
    <property type="entry name" value="Myo-inositol_Transporter"/>
</dbReference>
<dbReference type="GO" id="GO:0016020">
    <property type="term" value="C:membrane"/>
    <property type="evidence" value="ECO:0007669"/>
    <property type="project" value="UniProtKB-SubCell"/>
</dbReference>
<evidence type="ECO:0000256" key="6">
    <source>
        <dbReference type="SAM" id="MobiDB-lite"/>
    </source>
</evidence>
<evidence type="ECO:0000256" key="4">
    <source>
        <dbReference type="ARBA" id="ARBA00022989"/>
    </source>
</evidence>
<keyword evidence="3 7" id="KW-0812">Transmembrane</keyword>
<feature type="transmembrane region" description="Helical" evidence="7">
    <location>
        <begin position="152"/>
        <end position="170"/>
    </location>
</feature>
<evidence type="ECO:0000256" key="1">
    <source>
        <dbReference type="ARBA" id="ARBA00004370"/>
    </source>
</evidence>
<dbReference type="Gene3D" id="1.20.1250.20">
    <property type="entry name" value="MFS general substrate transporter like domains"/>
    <property type="match status" value="2"/>
</dbReference>
<evidence type="ECO:0000256" key="5">
    <source>
        <dbReference type="ARBA" id="ARBA00023136"/>
    </source>
</evidence>
<evidence type="ECO:0000313" key="9">
    <source>
        <dbReference type="Proteomes" id="UP000186955"/>
    </source>
</evidence>